<evidence type="ECO:0000313" key="4">
    <source>
        <dbReference type="Proteomes" id="UP000536604"/>
    </source>
</evidence>
<dbReference type="SUPFAM" id="SSF53474">
    <property type="entry name" value="alpha/beta-Hydrolases"/>
    <property type="match status" value="1"/>
</dbReference>
<dbReference type="AlphaFoldDB" id="A0A841IQZ4"/>
<evidence type="ECO:0000256" key="1">
    <source>
        <dbReference type="ARBA" id="ARBA00007169"/>
    </source>
</evidence>
<dbReference type="Proteomes" id="UP000536604">
    <property type="component" value="Unassembled WGS sequence"/>
</dbReference>
<dbReference type="Gene3D" id="3.40.50.1820">
    <property type="entry name" value="alpha/beta hydrolase"/>
    <property type="match status" value="1"/>
</dbReference>
<dbReference type="Pfam" id="PF00975">
    <property type="entry name" value="Thioesterase"/>
    <property type="match status" value="1"/>
</dbReference>
<dbReference type="GO" id="GO:0008610">
    <property type="term" value="P:lipid biosynthetic process"/>
    <property type="evidence" value="ECO:0007669"/>
    <property type="project" value="TreeGrafter"/>
</dbReference>
<accession>A0A841IQZ4</accession>
<dbReference type="EMBL" id="JACHJO010000009">
    <property type="protein sequence ID" value="MBB6121107.1"/>
    <property type="molecule type" value="Genomic_DNA"/>
</dbReference>
<evidence type="ECO:0000313" key="3">
    <source>
        <dbReference type="EMBL" id="MBB6121107.1"/>
    </source>
</evidence>
<dbReference type="InterPro" id="IPR001031">
    <property type="entry name" value="Thioesterase"/>
</dbReference>
<comment type="similarity">
    <text evidence="1">Belongs to the thioesterase family.</text>
</comment>
<name>A0A841IQZ4_9ACTN</name>
<comment type="caution">
    <text evidence="3">The sequence shown here is derived from an EMBL/GenBank/DDBJ whole genome shotgun (WGS) entry which is preliminary data.</text>
</comment>
<evidence type="ECO:0000259" key="2">
    <source>
        <dbReference type="Pfam" id="PF00975"/>
    </source>
</evidence>
<dbReference type="RefSeq" id="WP_184292574.1">
    <property type="nucleotide sequence ID" value="NZ_JACHJO010000009.1"/>
</dbReference>
<proteinExistence type="inferred from homology"/>
<organism evidence="3 4">
    <name type="scientific">Nocardiopsis algeriensis</name>
    <dbReference type="NCBI Taxonomy" id="1478215"/>
    <lineage>
        <taxon>Bacteria</taxon>
        <taxon>Bacillati</taxon>
        <taxon>Actinomycetota</taxon>
        <taxon>Actinomycetes</taxon>
        <taxon>Streptosporangiales</taxon>
        <taxon>Nocardiopsidaceae</taxon>
        <taxon>Nocardiopsis</taxon>
    </lineage>
</organism>
<dbReference type="PANTHER" id="PTHR11487">
    <property type="entry name" value="THIOESTERASE"/>
    <property type="match status" value="1"/>
</dbReference>
<gene>
    <name evidence="3" type="ORF">FHS13_003075</name>
</gene>
<keyword evidence="4" id="KW-1185">Reference proteome</keyword>
<protein>
    <submittedName>
        <fullName evidence="3">Pyochelin biosynthetic protein PchC</fullName>
    </submittedName>
</protein>
<reference evidence="3 4" key="1">
    <citation type="submission" date="2020-08" db="EMBL/GenBank/DDBJ databases">
        <title>Genomic Encyclopedia of Type Strains, Phase III (KMG-III): the genomes of soil and plant-associated and newly described type strains.</title>
        <authorList>
            <person name="Whitman W."/>
        </authorList>
    </citation>
    <scope>NUCLEOTIDE SEQUENCE [LARGE SCALE GENOMIC DNA]</scope>
    <source>
        <strain evidence="3 4">CECT 8712</strain>
    </source>
</reference>
<dbReference type="InterPro" id="IPR012223">
    <property type="entry name" value="TEII"/>
</dbReference>
<feature type="domain" description="Thioesterase" evidence="2">
    <location>
        <begin position="24"/>
        <end position="246"/>
    </location>
</feature>
<dbReference type="InterPro" id="IPR029058">
    <property type="entry name" value="AB_hydrolase_fold"/>
</dbReference>
<dbReference type="PANTHER" id="PTHR11487:SF0">
    <property type="entry name" value="S-ACYL FATTY ACID SYNTHASE THIOESTERASE, MEDIUM CHAIN"/>
    <property type="match status" value="1"/>
</dbReference>
<sequence>MDRVFPPESPWLRRFHERRGAPLTLVLFPHAGGTANFYRSWSAGLPPWCELWVVQYPGRETRMSEPLVPRMEELADGAAAALAEHLRGPYALFGHSMGSAVAYETARRLSAGPAGGPVHFFASGRSAPTRPVTSRVHEFDDDALVESVVALGVTPPEVFDVPGFREMVLSVVRNDYRLIETYRPADTPPLEAPVTALAGDDDPLATPDDVKEWAGMTTRGCTVEVLPGGHFFPVRHQDEVLGILARDLAPHLRS</sequence>